<dbReference type="CDD" id="cd00009">
    <property type="entry name" value="AAA"/>
    <property type="match status" value="1"/>
</dbReference>
<organism evidence="5 6">
    <name type="scientific">Arthrobacter subterraneus</name>
    <dbReference type="NCBI Taxonomy" id="335973"/>
    <lineage>
        <taxon>Bacteria</taxon>
        <taxon>Bacillati</taxon>
        <taxon>Actinomycetota</taxon>
        <taxon>Actinomycetes</taxon>
        <taxon>Micrococcales</taxon>
        <taxon>Micrococcaceae</taxon>
        <taxon>Arthrobacter</taxon>
    </lineage>
</organism>
<dbReference type="SUPFAM" id="SSF52540">
    <property type="entry name" value="P-loop containing nucleoside triphosphate hydrolases"/>
    <property type="match status" value="1"/>
</dbReference>
<evidence type="ECO:0000256" key="2">
    <source>
        <dbReference type="ARBA" id="ARBA00023125"/>
    </source>
</evidence>
<dbReference type="SUPFAM" id="SSF46894">
    <property type="entry name" value="C-terminal effector domain of the bipartite response regulators"/>
    <property type="match status" value="1"/>
</dbReference>
<keyword evidence="3" id="KW-0804">Transcription</keyword>
<dbReference type="InterPro" id="IPR000792">
    <property type="entry name" value="Tscrpt_reg_LuxR_C"/>
</dbReference>
<dbReference type="GO" id="GO:0006355">
    <property type="term" value="P:regulation of DNA-templated transcription"/>
    <property type="evidence" value="ECO:0007669"/>
    <property type="project" value="InterPro"/>
</dbReference>
<dbReference type="STRING" id="335973.SAMN04488693_10821"/>
<accession>A0A1G8J3M3</accession>
<dbReference type="SMART" id="SM00382">
    <property type="entry name" value="AAA"/>
    <property type="match status" value="1"/>
</dbReference>
<dbReference type="InterPro" id="IPR027417">
    <property type="entry name" value="P-loop_NTPase"/>
</dbReference>
<dbReference type="InterPro" id="IPR041664">
    <property type="entry name" value="AAA_16"/>
</dbReference>
<keyword evidence="6" id="KW-1185">Reference proteome</keyword>
<dbReference type="PANTHER" id="PTHR44688">
    <property type="entry name" value="DNA-BINDING TRANSCRIPTIONAL ACTIVATOR DEVR_DOSR"/>
    <property type="match status" value="1"/>
</dbReference>
<evidence type="ECO:0000256" key="1">
    <source>
        <dbReference type="ARBA" id="ARBA00023015"/>
    </source>
</evidence>
<dbReference type="InterPro" id="IPR016032">
    <property type="entry name" value="Sig_transdc_resp-reg_C-effctor"/>
</dbReference>
<reference evidence="5 6" key="1">
    <citation type="submission" date="2016-10" db="EMBL/GenBank/DDBJ databases">
        <authorList>
            <person name="de Groot N.N."/>
        </authorList>
    </citation>
    <scope>NUCLEOTIDE SEQUENCE [LARGE SCALE GENOMIC DNA]</scope>
    <source>
        <strain evidence="5 6">NP_1H</strain>
    </source>
</reference>
<proteinExistence type="predicted"/>
<dbReference type="Pfam" id="PF00196">
    <property type="entry name" value="GerE"/>
    <property type="match status" value="1"/>
</dbReference>
<dbReference type="Gene3D" id="1.10.10.10">
    <property type="entry name" value="Winged helix-like DNA-binding domain superfamily/Winged helix DNA-binding domain"/>
    <property type="match status" value="1"/>
</dbReference>
<dbReference type="PANTHER" id="PTHR44688:SF16">
    <property type="entry name" value="DNA-BINDING TRANSCRIPTIONAL ACTIVATOR DEVR_DOSR"/>
    <property type="match status" value="1"/>
</dbReference>
<dbReference type="RefSeq" id="WP_090586543.1">
    <property type="nucleotide sequence ID" value="NZ_FNDT01000008.1"/>
</dbReference>
<evidence type="ECO:0000259" key="4">
    <source>
        <dbReference type="PROSITE" id="PS50043"/>
    </source>
</evidence>
<dbReference type="Proteomes" id="UP000199258">
    <property type="component" value="Unassembled WGS sequence"/>
</dbReference>
<evidence type="ECO:0000256" key="3">
    <source>
        <dbReference type="ARBA" id="ARBA00023163"/>
    </source>
</evidence>
<sequence>MGEHIDSGQDLVGRDDLVEEVVSALSGSQYLGAILIGEAGVGKTALARTVAKHLDGTVSLLPVSASPSLRKVPFGALSPYLHSLSINDVGSSIAVYRSLMSHLDSSSNGSKKMPLFLVDDSHELDDSTSVLLSQLVAGRRARLLALARDKPGPTSEFSAMQQDGLLRRYDVRPLTDLEVHELCRRELGGDVLASVSATLAKMSGGNPMFLLALLRQAKRSGYLGVRNKVWRLVGPAPPLDVSLIDLIKARFRRRTPAQMSVLETLALAEPMPFDALVHCTDRLGVSELHEDGLISIADGRERLVTLSHPLYGEVIRQDVPAGRSLTIRRKVLDVFDQESSTADGFLRFVAWGLDCGLPPDDKTLLRAAVVANRLHDADFALRASRAVHTPELRGNALVEIARAQMTRGHFAYAREIVDEVLDQCTGFTLAKEASLLSIALRVRGEDAPNQIRADVVRWEHIAERIAAAADSPDDPQIKLGLAVSRNGYRIMEGFALNYEGRFREAEGILRDVLADRYCTDEVRLAGLSLLGEALGSTGRALEGTRASGEALQIIATHGNQFVGHTEFVLTRHFTSLAHAGLWDEIEELLDTLVRSKPSGPTSFTGITELSEGLIALRKGLMSSARTSLILGVEGLRESDSNQLMPMALGLAAFSCTMVGDTTRARGYATEFEGCASLGTMQARLLGKVHVVAANALFQGAARSIEELHVLARKAEADSMTVLAVVALELAGRLGDERCFEPLARLARTFEGPEGAVLTAMADAAVRKDPAALMDAAELAQSCGYLLIAAECLGKAVRYLSQRGEEHKSRTVQQKLNTIIGQLEGLQSPQFEAVRSTAKLTQRERDIAKLAGKGYSNREIADAQGVSVRTVEGHLYRIFAKLGITRREELPGADSASTG</sequence>
<dbReference type="InterPro" id="IPR036388">
    <property type="entry name" value="WH-like_DNA-bd_sf"/>
</dbReference>
<evidence type="ECO:0000313" key="6">
    <source>
        <dbReference type="Proteomes" id="UP000199258"/>
    </source>
</evidence>
<dbReference type="PRINTS" id="PR00038">
    <property type="entry name" value="HTHLUXR"/>
</dbReference>
<dbReference type="InterPro" id="IPR003593">
    <property type="entry name" value="AAA+_ATPase"/>
</dbReference>
<dbReference type="EMBL" id="FNDT01000008">
    <property type="protein sequence ID" value="SDI25814.1"/>
    <property type="molecule type" value="Genomic_DNA"/>
</dbReference>
<dbReference type="PROSITE" id="PS50043">
    <property type="entry name" value="HTH_LUXR_2"/>
    <property type="match status" value="1"/>
</dbReference>
<dbReference type="CDD" id="cd06170">
    <property type="entry name" value="LuxR_C_like"/>
    <property type="match status" value="1"/>
</dbReference>
<evidence type="ECO:0000313" key="5">
    <source>
        <dbReference type="EMBL" id="SDI25814.1"/>
    </source>
</evidence>
<name>A0A1G8J3M3_9MICC</name>
<dbReference type="OrthoDB" id="3197423at2"/>
<keyword evidence="1" id="KW-0805">Transcription regulation</keyword>
<protein>
    <submittedName>
        <fullName evidence="5">DNA-binding response regulator, NarL/FixJ family, contains REC and HTH domains</fullName>
    </submittedName>
</protein>
<dbReference type="Pfam" id="PF13191">
    <property type="entry name" value="AAA_16"/>
    <property type="match status" value="1"/>
</dbReference>
<dbReference type="Gene3D" id="3.40.50.300">
    <property type="entry name" value="P-loop containing nucleotide triphosphate hydrolases"/>
    <property type="match status" value="1"/>
</dbReference>
<dbReference type="GO" id="GO:0003677">
    <property type="term" value="F:DNA binding"/>
    <property type="evidence" value="ECO:0007669"/>
    <property type="project" value="UniProtKB-KW"/>
</dbReference>
<feature type="domain" description="HTH luxR-type" evidence="4">
    <location>
        <begin position="832"/>
        <end position="898"/>
    </location>
</feature>
<dbReference type="SMART" id="SM00421">
    <property type="entry name" value="HTH_LUXR"/>
    <property type="match status" value="1"/>
</dbReference>
<gene>
    <name evidence="5" type="ORF">SAMN04488693_10821</name>
</gene>
<keyword evidence="2 5" id="KW-0238">DNA-binding</keyword>
<dbReference type="AlphaFoldDB" id="A0A1G8J3M3"/>